<name>A0AAV9ESV8_ACOCL</name>
<evidence type="ECO:0000313" key="9">
    <source>
        <dbReference type="Proteomes" id="UP001180020"/>
    </source>
</evidence>
<evidence type="ECO:0000259" key="7">
    <source>
        <dbReference type="PROSITE" id="PS50157"/>
    </source>
</evidence>
<proteinExistence type="predicted"/>
<reference evidence="8" key="1">
    <citation type="journal article" date="2023" name="Nat. Commun.">
        <title>Diploid and tetraploid genomes of Acorus and the evolution of monocots.</title>
        <authorList>
            <person name="Ma L."/>
            <person name="Liu K.W."/>
            <person name="Li Z."/>
            <person name="Hsiao Y.Y."/>
            <person name="Qi Y."/>
            <person name="Fu T."/>
            <person name="Tang G.D."/>
            <person name="Zhang D."/>
            <person name="Sun W.H."/>
            <person name="Liu D.K."/>
            <person name="Li Y."/>
            <person name="Chen G.Z."/>
            <person name="Liu X.D."/>
            <person name="Liao X.Y."/>
            <person name="Jiang Y.T."/>
            <person name="Yu X."/>
            <person name="Hao Y."/>
            <person name="Huang J."/>
            <person name="Zhao X.W."/>
            <person name="Ke S."/>
            <person name="Chen Y.Y."/>
            <person name="Wu W.L."/>
            <person name="Hsu J.L."/>
            <person name="Lin Y.F."/>
            <person name="Huang M.D."/>
            <person name="Li C.Y."/>
            <person name="Huang L."/>
            <person name="Wang Z.W."/>
            <person name="Zhao X."/>
            <person name="Zhong W.Y."/>
            <person name="Peng D.H."/>
            <person name="Ahmad S."/>
            <person name="Lan S."/>
            <person name="Zhang J.S."/>
            <person name="Tsai W.C."/>
            <person name="Van de Peer Y."/>
            <person name="Liu Z.J."/>
        </authorList>
    </citation>
    <scope>NUCLEOTIDE SEQUENCE</scope>
    <source>
        <strain evidence="8">CP</strain>
    </source>
</reference>
<evidence type="ECO:0000256" key="3">
    <source>
        <dbReference type="ARBA" id="ARBA00022771"/>
    </source>
</evidence>
<evidence type="ECO:0000256" key="2">
    <source>
        <dbReference type="ARBA" id="ARBA00022723"/>
    </source>
</evidence>
<dbReference type="PROSITE" id="PS50157">
    <property type="entry name" value="ZINC_FINGER_C2H2_2"/>
    <property type="match status" value="1"/>
</dbReference>
<dbReference type="GO" id="GO:0009788">
    <property type="term" value="P:negative regulation of abscisic acid-activated signaling pathway"/>
    <property type="evidence" value="ECO:0007669"/>
    <property type="project" value="InterPro"/>
</dbReference>
<reference evidence="8" key="2">
    <citation type="submission" date="2023-06" db="EMBL/GenBank/DDBJ databases">
        <authorList>
            <person name="Ma L."/>
            <person name="Liu K.-W."/>
            <person name="Li Z."/>
            <person name="Hsiao Y.-Y."/>
            <person name="Qi Y."/>
            <person name="Fu T."/>
            <person name="Tang G."/>
            <person name="Zhang D."/>
            <person name="Sun W.-H."/>
            <person name="Liu D.-K."/>
            <person name="Li Y."/>
            <person name="Chen G.-Z."/>
            <person name="Liu X.-D."/>
            <person name="Liao X.-Y."/>
            <person name="Jiang Y.-T."/>
            <person name="Yu X."/>
            <person name="Hao Y."/>
            <person name="Huang J."/>
            <person name="Zhao X.-W."/>
            <person name="Ke S."/>
            <person name="Chen Y.-Y."/>
            <person name="Wu W.-L."/>
            <person name="Hsu J.-L."/>
            <person name="Lin Y.-F."/>
            <person name="Huang M.-D."/>
            <person name="Li C.-Y."/>
            <person name="Huang L."/>
            <person name="Wang Z.-W."/>
            <person name="Zhao X."/>
            <person name="Zhong W.-Y."/>
            <person name="Peng D.-H."/>
            <person name="Ahmad S."/>
            <person name="Lan S."/>
            <person name="Zhang J.-S."/>
            <person name="Tsai W.-C."/>
            <person name="Van De Peer Y."/>
            <person name="Liu Z.-J."/>
        </authorList>
    </citation>
    <scope>NUCLEOTIDE SEQUENCE</scope>
    <source>
        <strain evidence="8">CP</strain>
        <tissue evidence="8">Leaves</tissue>
    </source>
</reference>
<dbReference type="GO" id="GO:0008270">
    <property type="term" value="F:zinc ion binding"/>
    <property type="evidence" value="ECO:0007669"/>
    <property type="project" value="UniProtKB-KW"/>
</dbReference>
<accession>A0AAV9ESV8</accession>
<keyword evidence="5" id="KW-0539">Nucleus</keyword>
<evidence type="ECO:0000256" key="1">
    <source>
        <dbReference type="ARBA" id="ARBA00004123"/>
    </source>
</evidence>
<dbReference type="PROSITE" id="PS00028">
    <property type="entry name" value="ZINC_FINGER_C2H2_1"/>
    <property type="match status" value="1"/>
</dbReference>
<sequence>MSDAARKEGLGSTSHSTNIERRRGCLLRAQLNSYEHQVSEGQIQQVHMSSQQLQTYSIENATLSLLFISHPRTSSPEFPLPSTLMSSSMSDPSFFCVHTPSELTSEDTTAKEETKTFACLYCSRWFFTSQAFGDHQNAHKKERAAAQRSFPTETSVIPAIASPPSATASIIG</sequence>
<dbReference type="InterPro" id="IPR044246">
    <property type="entry name" value="ZFP3-like"/>
</dbReference>
<dbReference type="PANTHER" id="PTHR47287">
    <property type="entry name" value="C2H2 AND C2HC ZINC FINGERS SUPERFAMILY PROTEIN"/>
    <property type="match status" value="1"/>
</dbReference>
<organism evidence="8 9">
    <name type="scientific">Acorus calamus</name>
    <name type="common">Sweet flag</name>
    <dbReference type="NCBI Taxonomy" id="4465"/>
    <lineage>
        <taxon>Eukaryota</taxon>
        <taxon>Viridiplantae</taxon>
        <taxon>Streptophyta</taxon>
        <taxon>Embryophyta</taxon>
        <taxon>Tracheophyta</taxon>
        <taxon>Spermatophyta</taxon>
        <taxon>Magnoliopsida</taxon>
        <taxon>Liliopsida</taxon>
        <taxon>Acoraceae</taxon>
        <taxon>Acorus</taxon>
    </lineage>
</organism>
<dbReference type="SUPFAM" id="SSF57667">
    <property type="entry name" value="beta-beta-alpha zinc fingers"/>
    <property type="match status" value="1"/>
</dbReference>
<keyword evidence="9" id="KW-1185">Reference proteome</keyword>
<dbReference type="Proteomes" id="UP001180020">
    <property type="component" value="Unassembled WGS sequence"/>
</dbReference>
<keyword evidence="2" id="KW-0479">Metal-binding</keyword>
<feature type="domain" description="C2H2-type" evidence="7">
    <location>
        <begin position="117"/>
        <end position="144"/>
    </location>
</feature>
<evidence type="ECO:0000256" key="6">
    <source>
        <dbReference type="PROSITE-ProRule" id="PRU00042"/>
    </source>
</evidence>
<keyword evidence="3 6" id="KW-0863">Zinc-finger</keyword>
<keyword evidence="4" id="KW-0862">Zinc</keyword>
<gene>
    <name evidence="8" type="primary">ZFP3</name>
    <name evidence="8" type="ORF">QJS10_CPA06g01207</name>
</gene>
<evidence type="ECO:0000256" key="4">
    <source>
        <dbReference type="ARBA" id="ARBA00022833"/>
    </source>
</evidence>
<dbReference type="InterPro" id="IPR036236">
    <property type="entry name" value="Znf_C2H2_sf"/>
</dbReference>
<evidence type="ECO:0000313" key="8">
    <source>
        <dbReference type="EMBL" id="KAK1315248.1"/>
    </source>
</evidence>
<dbReference type="AlphaFoldDB" id="A0AAV9ESV8"/>
<dbReference type="PANTHER" id="PTHR47287:SF15">
    <property type="entry name" value="ZINC FINGER PROTEIN 3-LIKE"/>
    <property type="match status" value="1"/>
</dbReference>
<protein>
    <submittedName>
        <fullName evidence="8">Zinc finger protein 3</fullName>
    </submittedName>
</protein>
<comment type="caution">
    <text evidence="8">The sequence shown here is derived from an EMBL/GenBank/DDBJ whole genome shotgun (WGS) entry which is preliminary data.</text>
</comment>
<dbReference type="GO" id="GO:0005634">
    <property type="term" value="C:nucleus"/>
    <property type="evidence" value="ECO:0007669"/>
    <property type="project" value="UniProtKB-SubCell"/>
</dbReference>
<dbReference type="InterPro" id="IPR013087">
    <property type="entry name" value="Znf_C2H2_type"/>
</dbReference>
<comment type="subcellular location">
    <subcellularLocation>
        <location evidence="1">Nucleus</location>
    </subcellularLocation>
</comment>
<evidence type="ECO:0000256" key="5">
    <source>
        <dbReference type="ARBA" id="ARBA00023242"/>
    </source>
</evidence>
<dbReference type="EMBL" id="JAUJYO010000006">
    <property type="protein sequence ID" value="KAK1315248.1"/>
    <property type="molecule type" value="Genomic_DNA"/>
</dbReference>